<feature type="transmembrane region" description="Helical" evidence="6">
    <location>
        <begin position="227"/>
        <end position="246"/>
    </location>
</feature>
<dbReference type="GO" id="GO:0030026">
    <property type="term" value="P:intracellular manganese ion homeostasis"/>
    <property type="evidence" value="ECO:0007669"/>
    <property type="project" value="InterPro"/>
</dbReference>
<name>A0A2R8FC95_9CHLA</name>
<dbReference type="InterPro" id="IPR008217">
    <property type="entry name" value="Ccc1_fam"/>
</dbReference>
<keyword evidence="4 6" id="KW-0472">Membrane</keyword>
<evidence type="ECO:0000313" key="7">
    <source>
        <dbReference type="EMBL" id="SPN73981.1"/>
    </source>
</evidence>
<sequence>MTKKDSYDHFKSQTPGNHIKHVRDKHALCNGEPHKTRSGFFYHLANNALSTGVFLFFIRTLFFLVPTSRSIQAKALISLGLGWTFYHGCLKARKAWAYIELTHRSMLQEKNEIEENLNQEKIELRVLFENQGFKDPLLQEMVEHVSSDSTLLLDTMIREELGIRKEDVPHPLIQGGTKILGSICGLLIFLPLVLCVSYTLAGIFSTGVILLLSLVKAKILENNEISEIVWVLGIFITSVSIISSLMKLL</sequence>
<dbReference type="EMBL" id="LT993738">
    <property type="protein sequence ID" value="SPN73981.1"/>
    <property type="molecule type" value="Genomic_DNA"/>
</dbReference>
<proteinExistence type="predicted"/>
<dbReference type="RefSeq" id="WP_108896917.1">
    <property type="nucleotide sequence ID" value="NZ_LT993738.1"/>
</dbReference>
<accession>A0A2R8FC95</accession>
<dbReference type="Pfam" id="PF01988">
    <property type="entry name" value="VIT1"/>
    <property type="match status" value="1"/>
</dbReference>
<comment type="subcellular location">
    <subcellularLocation>
        <location evidence="1">Endomembrane system</location>
        <topology evidence="1">Multi-pass membrane protein</topology>
    </subcellularLocation>
</comment>
<evidence type="ECO:0000256" key="1">
    <source>
        <dbReference type="ARBA" id="ARBA00004127"/>
    </source>
</evidence>
<organism evidence="7 8">
    <name type="scientific">Chlamydia serpentis</name>
    <dbReference type="NCBI Taxonomy" id="1967782"/>
    <lineage>
        <taxon>Bacteria</taxon>
        <taxon>Pseudomonadati</taxon>
        <taxon>Chlamydiota</taxon>
        <taxon>Chlamydiia</taxon>
        <taxon>Chlamydiales</taxon>
        <taxon>Chlamydiaceae</taxon>
        <taxon>Chlamydia/Chlamydophila group</taxon>
        <taxon>Chlamydia</taxon>
    </lineage>
</organism>
<dbReference type="GO" id="GO:0005384">
    <property type="term" value="F:manganese ion transmembrane transporter activity"/>
    <property type="evidence" value="ECO:0007669"/>
    <property type="project" value="InterPro"/>
</dbReference>
<evidence type="ECO:0000256" key="4">
    <source>
        <dbReference type="ARBA" id="ARBA00023136"/>
    </source>
</evidence>
<evidence type="ECO:0000256" key="2">
    <source>
        <dbReference type="ARBA" id="ARBA00022692"/>
    </source>
</evidence>
<evidence type="ECO:0000256" key="5">
    <source>
        <dbReference type="SAM" id="Coils"/>
    </source>
</evidence>
<gene>
    <name evidence="7" type="ORF">C10C_0839</name>
</gene>
<evidence type="ECO:0000256" key="6">
    <source>
        <dbReference type="SAM" id="Phobius"/>
    </source>
</evidence>
<keyword evidence="3 6" id="KW-1133">Transmembrane helix</keyword>
<dbReference type="GO" id="GO:0012505">
    <property type="term" value="C:endomembrane system"/>
    <property type="evidence" value="ECO:0007669"/>
    <property type="project" value="UniProtKB-SubCell"/>
</dbReference>
<reference evidence="8" key="1">
    <citation type="submission" date="2017-11" db="EMBL/GenBank/DDBJ databases">
        <authorList>
            <person name="Seth-Smith MB H."/>
        </authorList>
    </citation>
    <scope>NUCLEOTIDE SEQUENCE [LARGE SCALE GENOMIC DNA]</scope>
</reference>
<dbReference type="AlphaFoldDB" id="A0A2R8FC95"/>
<evidence type="ECO:0000256" key="3">
    <source>
        <dbReference type="ARBA" id="ARBA00022989"/>
    </source>
</evidence>
<keyword evidence="5" id="KW-0175">Coiled coil</keyword>
<feature type="transmembrane region" description="Helical" evidence="6">
    <location>
        <begin position="186"/>
        <end position="215"/>
    </location>
</feature>
<dbReference type="OrthoDB" id="19013at2"/>
<dbReference type="Proteomes" id="UP000244926">
    <property type="component" value="Chromosome I"/>
</dbReference>
<feature type="coiled-coil region" evidence="5">
    <location>
        <begin position="103"/>
        <end position="130"/>
    </location>
</feature>
<evidence type="ECO:0000313" key="8">
    <source>
        <dbReference type="Proteomes" id="UP000244926"/>
    </source>
</evidence>
<dbReference type="KEGG" id="csee:C10C_0839"/>
<keyword evidence="8" id="KW-1185">Reference proteome</keyword>
<protein>
    <submittedName>
        <fullName evidence="7">VIT family</fullName>
    </submittedName>
</protein>
<keyword evidence="2 6" id="KW-0812">Transmembrane</keyword>
<feature type="transmembrane region" description="Helical" evidence="6">
    <location>
        <begin position="40"/>
        <end position="65"/>
    </location>
</feature>
<dbReference type="CDD" id="cd02437">
    <property type="entry name" value="CCC1_like_1"/>
    <property type="match status" value="1"/>
</dbReference>